<protein>
    <submittedName>
        <fullName evidence="1">Uncharacterized protein</fullName>
    </submittedName>
</protein>
<keyword evidence="2" id="KW-1185">Reference proteome</keyword>
<comment type="caution">
    <text evidence="1">The sequence shown here is derived from an EMBL/GenBank/DDBJ whole genome shotgun (WGS) entry which is preliminary data.</text>
</comment>
<accession>A0A9D4C2U2</accession>
<sequence length="279" mass="31163">MVDLVLGAGVAKDYVDTILSASQPVVRESIIRSVRKRHHSEIGTTDFPDFDINSCKKSKQSPTEGTINISSVKSLANARRALYGHTPSKVDCSDVEQLSTQIHDGKTDSVKSSGVNGNMIYPTALGMALIMDKLESLAREIKNVSTSVTDRIDKLEVELEKKLSNKISNIIDKRITSEMKKVNHSIDEKVDTLRADISSDIDSLSCKVNSLSDIVNTLNPGTNVAKDVRKLNLIFRKVPESVNEHLEEKVNMIIKEHMRVNDIKELKITMTMIRYQVLW</sequence>
<reference evidence="1" key="2">
    <citation type="submission" date="2020-11" db="EMBL/GenBank/DDBJ databases">
        <authorList>
            <person name="McCartney M.A."/>
            <person name="Auch B."/>
            <person name="Kono T."/>
            <person name="Mallez S."/>
            <person name="Becker A."/>
            <person name="Gohl D.M."/>
            <person name="Silverstein K.A.T."/>
            <person name="Koren S."/>
            <person name="Bechman K.B."/>
            <person name="Herman A."/>
            <person name="Abrahante J.E."/>
            <person name="Garbe J."/>
        </authorList>
    </citation>
    <scope>NUCLEOTIDE SEQUENCE</scope>
    <source>
        <strain evidence="1">Duluth1</strain>
        <tissue evidence="1">Whole animal</tissue>
    </source>
</reference>
<dbReference type="AlphaFoldDB" id="A0A9D4C2U2"/>
<organism evidence="1 2">
    <name type="scientific">Dreissena polymorpha</name>
    <name type="common">Zebra mussel</name>
    <name type="synonym">Mytilus polymorpha</name>
    <dbReference type="NCBI Taxonomy" id="45954"/>
    <lineage>
        <taxon>Eukaryota</taxon>
        <taxon>Metazoa</taxon>
        <taxon>Spiralia</taxon>
        <taxon>Lophotrochozoa</taxon>
        <taxon>Mollusca</taxon>
        <taxon>Bivalvia</taxon>
        <taxon>Autobranchia</taxon>
        <taxon>Heteroconchia</taxon>
        <taxon>Euheterodonta</taxon>
        <taxon>Imparidentia</taxon>
        <taxon>Neoheterodontei</taxon>
        <taxon>Myida</taxon>
        <taxon>Dreissenoidea</taxon>
        <taxon>Dreissenidae</taxon>
        <taxon>Dreissena</taxon>
    </lineage>
</organism>
<evidence type="ECO:0000313" key="1">
    <source>
        <dbReference type="EMBL" id="KAH3716115.1"/>
    </source>
</evidence>
<reference evidence="1" key="1">
    <citation type="journal article" date="2019" name="bioRxiv">
        <title>The Genome of the Zebra Mussel, Dreissena polymorpha: A Resource for Invasive Species Research.</title>
        <authorList>
            <person name="McCartney M.A."/>
            <person name="Auch B."/>
            <person name="Kono T."/>
            <person name="Mallez S."/>
            <person name="Zhang Y."/>
            <person name="Obille A."/>
            <person name="Becker A."/>
            <person name="Abrahante J.E."/>
            <person name="Garbe J."/>
            <person name="Badalamenti J.P."/>
            <person name="Herman A."/>
            <person name="Mangelson H."/>
            <person name="Liachko I."/>
            <person name="Sullivan S."/>
            <person name="Sone E.D."/>
            <person name="Koren S."/>
            <person name="Silverstein K.A.T."/>
            <person name="Beckman K.B."/>
            <person name="Gohl D.M."/>
        </authorList>
    </citation>
    <scope>NUCLEOTIDE SEQUENCE</scope>
    <source>
        <strain evidence="1">Duluth1</strain>
        <tissue evidence="1">Whole animal</tissue>
    </source>
</reference>
<gene>
    <name evidence="1" type="ORF">DPMN_058833</name>
</gene>
<dbReference type="EMBL" id="JAIWYP010000013">
    <property type="protein sequence ID" value="KAH3716115.1"/>
    <property type="molecule type" value="Genomic_DNA"/>
</dbReference>
<evidence type="ECO:0000313" key="2">
    <source>
        <dbReference type="Proteomes" id="UP000828390"/>
    </source>
</evidence>
<proteinExistence type="predicted"/>
<dbReference type="Proteomes" id="UP000828390">
    <property type="component" value="Unassembled WGS sequence"/>
</dbReference>
<name>A0A9D4C2U2_DREPO</name>